<comment type="caution">
    <text evidence="2">The sequence shown here is derived from an EMBL/GenBank/DDBJ whole genome shotgun (WGS) entry which is preliminary data.</text>
</comment>
<dbReference type="OrthoDB" id="2313105at2759"/>
<reference evidence="2" key="1">
    <citation type="submission" date="2022-07" db="EMBL/GenBank/DDBJ databases">
        <title>Phylogenomic reconstructions and comparative analyses of Kickxellomycotina fungi.</title>
        <authorList>
            <person name="Reynolds N.K."/>
            <person name="Stajich J.E."/>
            <person name="Barry K."/>
            <person name="Grigoriev I.V."/>
            <person name="Crous P."/>
            <person name="Smith M.E."/>
        </authorList>
    </citation>
    <scope>NUCLEOTIDE SEQUENCE</scope>
    <source>
        <strain evidence="2">NBRC 100468</strain>
    </source>
</reference>
<organism evidence="2 3">
    <name type="scientific">Mycoemilia scoparia</name>
    <dbReference type="NCBI Taxonomy" id="417184"/>
    <lineage>
        <taxon>Eukaryota</taxon>
        <taxon>Fungi</taxon>
        <taxon>Fungi incertae sedis</taxon>
        <taxon>Zoopagomycota</taxon>
        <taxon>Kickxellomycotina</taxon>
        <taxon>Kickxellomycetes</taxon>
        <taxon>Kickxellales</taxon>
        <taxon>Kickxellaceae</taxon>
        <taxon>Mycoemilia</taxon>
    </lineage>
</organism>
<feature type="compositionally biased region" description="Low complexity" evidence="1">
    <location>
        <begin position="623"/>
        <end position="637"/>
    </location>
</feature>
<sequence length="658" mass="70781">MEQPEVLVLLRKKWPLGKRYIFTRNGNTLQSSIYKYFIHLEFIDEPEPNPEPYIEIAELRGIMSSPPMSSIAGSTIDGLDAVTLPLNSPEQLQDPDGRLLQGYQQLRGNDFSWIRRTASAASQHSYRMHRSPPSTTGDQGTGPAAMTTPISSANIAAYNSEHPGSAGSNNSTTYQFPVLTPSVAGSTVGPHNIRPQHPPPYSGNINTASASRVTPKPPAPPAYAHSSAKNTKAAGGHRRASSLWQPSASLIREEDEYEKDGEEAGERMSDILSQKNPRRSHSPTALTSRDNAEDDYSILKRAANQGQSFVDKIKRRLSTTISGIRGNISNVMTTTPTNTPISKGRTSSDGGGRAIKVRKGATNPNSMASQSIIDDSGSNRYDYRLQSDISQSEGLHLQLPEIQTTKQPYITMPDMPESHGTATPAPTNNQQSARGREKERKQSDVSIASSHTNDYKGKSPDRASIISTNVRANTAATTITTSRDAGDTISIASSQVSSTRPLASSITVDSGAGGLKRKSAMGRVVTGTPRSVRDRIADYNSLSANAAENESTESLNKSAKKRTKTMLSNSSTASHNSSNIRMLGQSHKENSSLTNVSGTNNDKASNVASVRTAVEAIEEKVQAESSASTSTQSNSNVKSKSLLFGKRVINRLVGKKAK</sequence>
<evidence type="ECO:0000313" key="2">
    <source>
        <dbReference type="EMBL" id="KAJ1917636.1"/>
    </source>
</evidence>
<dbReference type="EMBL" id="JANBPU010000066">
    <property type="protein sequence ID" value="KAJ1917636.1"/>
    <property type="molecule type" value="Genomic_DNA"/>
</dbReference>
<feature type="compositionally biased region" description="Polar residues" evidence="1">
    <location>
        <begin position="362"/>
        <end position="376"/>
    </location>
</feature>
<protein>
    <submittedName>
        <fullName evidence="2">Uncharacterized protein</fullName>
    </submittedName>
</protein>
<feature type="region of interest" description="Disordered" evidence="1">
    <location>
        <begin position="328"/>
        <end position="376"/>
    </location>
</feature>
<proteinExistence type="predicted"/>
<accession>A0A9W7ZVU8</accession>
<name>A0A9W7ZVU8_9FUNG</name>
<keyword evidence="3" id="KW-1185">Reference proteome</keyword>
<feature type="region of interest" description="Disordered" evidence="1">
    <location>
        <begin position="183"/>
        <end position="292"/>
    </location>
</feature>
<dbReference type="Proteomes" id="UP001150538">
    <property type="component" value="Unassembled WGS sequence"/>
</dbReference>
<feature type="compositionally biased region" description="Polar residues" evidence="1">
    <location>
        <begin position="328"/>
        <end position="348"/>
    </location>
</feature>
<feature type="region of interest" description="Disordered" evidence="1">
    <location>
        <begin position="619"/>
        <end position="641"/>
    </location>
</feature>
<feature type="compositionally biased region" description="Polar residues" evidence="1">
    <location>
        <begin position="420"/>
        <end position="433"/>
    </location>
</feature>
<feature type="compositionally biased region" description="Basic and acidic residues" evidence="1">
    <location>
        <begin position="434"/>
        <end position="443"/>
    </location>
</feature>
<feature type="region of interest" description="Disordered" evidence="1">
    <location>
        <begin position="545"/>
        <end position="579"/>
    </location>
</feature>
<feature type="region of interest" description="Disordered" evidence="1">
    <location>
        <begin position="410"/>
        <end position="464"/>
    </location>
</feature>
<feature type="compositionally biased region" description="Polar residues" evidence="1">
    <location>
        <begin position="545"/>
        <end position="557"/>
    </location>
</feature>
<feature type="region of interest" description="Disordered" evidence="1">
    <location>
        <begin position="122"/>
        <end position="147"/>
    </location>
</feature>
<gene>
    <name evidence="2" type="ORF">H4219_003098</name>
</gene>
<dbReference type="AlphaFoldDB" id="A0A9W7ZVU8"/>
<evidence type="ECO:0000256" key="1">
    <source>
        <dbReference type="SAM" id="MobiDB-lite"/>
    </source>
</evidence>
<feature type="compositionally biased region" description="Low complexity" evidence="1">
    <location>
        <begin position="568"/>
        <end position="579"/>
    </location>
</feature>
<evidence type="ECO:0000313" key="3">
    <source>
        <dbReference type="Proteomes" id="UP001150538"/>
    </source>
</evidence>